<dbReference type="SMART" id="SM00966">
    <property type="entry name" value="SpoVT_AbrB"/>
    <property type="match status" value="1"/>
</dbReference>
<dbReference type="STRING" id="1122155.SAMN02745158_02787"/>
<dbReference type="Proteomes" id="UP000184245">
    <property type="component" value="Unassembled WGS sequence"/>
</dbReference>
<evidence type="ECO:0000259" key="2">
    <source>
        <dbReference type="PROSITE" id="PS50943"/>
    </source>
</evidence>
<dbReference type="PROSITE" id="PS50943">
    <property type="entry name" value="HTH_CROC1"/>
    <property type="match status" value="1"/>
</dbReference>
<dbReference type="SMART" id="SM00530">
    <property type="entry name" value="HTH_XRE"/>
    <property type="match status" value="1"/>
</dbReference>
<name>A0A1M4ZIU6_9CLOT</name>
<dbReference type="CDD" id="cd00093">
    <property type="entry name" value="HTH_XRE"/>
    <property type="match status" value="1"/>
</dbReference>
<evidence type="ECO:0000256" key="1">
    <source>
        <dbReference type="ARBA" id="ARBA00023125"/>
    </source>
</evidence>
<dbReference type="NCBIfam" id="TIGR01439">
    <property type="entry name" value="lp_hng_hel_AbrB"/>
    <property type="match status" value="1"/>
</dbReference>
<dbReference type="RefSeq" id="WP_423241199.1">
    <property type="nucleotide sequence ID" value="NZ_FQVI01000015.1"/>
</dbReference>
<dbReference type="Gene3D" id="1.10.260.40">
    <property type="entry name" value="lambda repressor-like DNA-binding domains"/>
    <property type="match status" value="1"/>
</dbReference>
<sequence>MINMKNMIGTNLNRLRKLHQYTQEEVAEMLSVSRQSVAKWESGESMPDMISCAKLAEIFGVTIDNLVHHSEEDSGLVIPMKGKYFFGAVTVGERGQIVIPKKAREIFHIRPEDQLLILGDEERGLGIVHQRELMKFVGRMGVACSDITEEET</sequence>
<proteinExistence type="predicted"/>
<evidence type="ECO:0000313" key="3">
    <source>
        <dbReference type="EMBL" id="SHF17969.1"/>
    </source>
</evidence>
<dbReference type="SUPFAM" id="SSF89447">
    <property type="entry name" value="AbrB/MazE/MraZ-like"/>
    <property type="match status" value="1"/>
</dbReference>
<dbReference type="EMBL" id="FQVI01000015">
    <property type="protein sequence ID" value="SHF17969.1"/>
    <property type="molecule type" value="Genomic_DNA"/>
</dbReference>
<keyword evidence="4" id="KW-1185">Reference proteome</keyword>
<gene>
    <name evidence="3" type="ORF">SAMN02745158_02787</name>
</gene>
<protein>
    <submittedName>
        <fullName evidence="3">Looped-hinge helix DNA binding domain-containing protein, AbrB family</fullName>
    </submittedName>
</protein>
<dbReference type="PANTHER" id="PTHR46558">
    <property type="entry name" value="TRACRIPTIONAL REGULATORY PROTEIN-RELATED-RELATED"/>
    <property type="match status" value="1"/>
</dbReference>
<evidence type="ECO:0000313" key="4">
    <source>
        <dbReference type="Proteomes" id="UP000184245"/>
    </source>
</evidence>
<dbReference type="PANTHER" id="PTHR46558:SF11">
    <property type="entry name" value="HTH-TYPE TRANSCRIPTIONAL REGULATOR XRE"/>
    <property type="match status" value="1"/>
</dbReference>
<dbReference type="InterPro" id="IPR037914">
    <property type="entry name" value="SpoVT-AbrB_sf"/>
</dbReference>
<dbReference type="InterPro" id="IPR001387">
    <property type="entry name" value="Cro/C1-type_HTH"/>
</dbReference>
<accession>A0A1M4ZIU6</accession>
<keyword evidence="1" id="KW-0238">DNA-binding</keyword>
<dbReference type="InterPro" id="IPR010982">
    <property type="entry name" value="Lambda_DNA-bd_dom_sf"/>
</dbReference>
<reference evidence="3 4" key="1">
    <citation type="submission" date="2016-11" db="EMBL/GenBank/DDBJ databases">
        <authorList>
            <person name="Jaros S."/>
            <person name="Januszkiewicz K."/>
            <person name="Wedrychowicz H."/>
        </authorList>
    </citation>
    <scope>NUCLEOTIDE SEQUENCE [LARGE SCALE GENOMIC DNA]</scope>
    <source>
        <strain evidence="3 4">DSM 17459</strain>
    </source>
</reference>
<dbReference type="SUPFAM" id="SSF47413">
    <property type="entry name" value="lambda repressor-like DNA-binding domains"/>
    <property type="match status" value="1"/>
</dbReference>
<organism evidence="3 4">
    <name type="scientific">Lactonifactor longoviformis DSM 17459</name>
    <dbReference type="NCBI Taxonomy" id="1122155"/>
    <lineage>
        <taxon>Bacteria</taxon>
        <taxon>Bacillati</taxon>
        <taxon>Bacillota</taxon>
        <taxon>Clostridia</taxon>
        <taxon>Eubacteriales</taxon>
        <taxon>Clostridiaceae</taxon>
        <taxon>Lactonifactor</taxon>
    </lineage>
</organism>
<feature type="domain" description="HTH cro/C1-type" evidence="2">
    <location>
        <begin position="12"/>
        <end position="66"/>
    </location>
</feature>
<dbReference type="AlphaFoldDB" id="A0A1M4ZIU6"/>
<dbReference type="GO" id="GO:0003677">
    <property type="term" value="F:DNA binding"/>
    <property type="evidence" value="ECO:0007669"/>
    <property type="project" value="UniProtKB-KW"/>
</dbReference>
<dbReference type="Gene3D" id="2.10.260.10">
    <property type="match status" value="1"/>
</dbReference>
<dbReference type="Pfam" id="PF01381">
    <property type="entry name" value="HTH_3"/>
    <property type="match status" value="1"/>
</dbReference>
<dbReference type="InterPro" id="IPR007159">
    <property type="entry name" value="SpoVT-AbrB_dom"/>
</dbReference>